<gene>
    <name evidence="2" type="ORF">EYF80_035657</name>
</gene>
<dbReference type="EMBL" id="SRLO01000494">
    <property type="protein sequence ID" value="TNN54149.1"/>
    <property type="molecule type" value="Genomic_DNA"/>
</dbReference>
<sequence>MATNFHSSAAWKEKNDKIEDEASEEGEEHAGDDDVDDEVQREPQHEEVVGDVQTLALCIAHLFKCAMRYFRVSLWDGGSKARASRKASSFFSGYACFPEQAMAYLCWQTEHHSARTGPEAQLFQGRIHLVGNRGARGEQMQRDCSSAL</sequence>
<organism evidence="2 3">
    <name type="scientific">Liparis tanakae</name>
    <name type="common">Tanaka's snailfish</name>
    <dbReference type="NCBI Taxonomy" id="230148"/>
    <lineage>
        <taxon>Eukaryota</taxon>
        <taxon>Metazoa</taxon>
        <taxon>Chordata</taxon>
        <taxon>Craniata</taxon>
        <taxon>Vertebrata</taxon>
        <taxon>Euteleostomi</taxon>
        <taxon>Actinopterygii</taxon>
        <taxon>Neopterygii</taxon>
        <taxon>Teleostei</taxon>
        <taxon>Neoteleostei</taxon>
        <taxon>Acanthomorphata</taxon>
        <taxon>Eupercaria</taxon>
        <taxon>Perciformes</taxon>
        <taxon>Cottioidei</taxon>
        <taxon>Cottales</taxon>
        <taxon>Liparidae</taxon>
        <taxon>Liparis</taxon>
    </lineage>
</organism>
<name>A0A4Z2GLD0_9TELE</name>
<evidence type="ECO:0000313" key="2">
    <source>
        <dbReference type="EMBL" id="TNN54149.1"/>
    </source>
</evidence>
<feature type="compositionally biased region" description="Acidic residues" evidence="1">
    <location>
        <begin position="18"/>
        <end position="37"/>
    </location>
</feature>
<accession>A0A4Z2GLD0</accession>
<dbReference type="Proteomes" id="UP000314294">
    <property type="component" value="Unassembled WGS sequence"/>
</dbReference>
<keyword evidence="3" id="KW-1185">Reference proteome</keyword>
<evidence type="ECO:0000256" key="1">
    <source>
        <dbReference type="SAM" id="MobiDB-lite"/>
    </source>
</evidence>
<feature type="region of interest" description="Disordered" evidence="1">
    <location>
        <begin position="1"/>
        <end position="47"/>
    </location>
</feature>
<evidence type="ECO:0000313" key="3">
    <source>
        <dbReference type="Proteomes" id="UP000314294"/>
    </source>
</evidence>
<comment type="caution">
    <text evidence="2">The sequence shown here is derived from an EMBL/GenBank/DDBJ whole genome shotgun (WGS) entry which is preliminary data.</text>
</comment>
<protein>
    <submittedName>
        <fullName evidence="2">Uncharacterized protein</fullName>
    </submittedName>
</protein>
<proteinExistence type="predicted"/>
<reference evidence="2 3" key="1">
    <citation type="submission" date="2019-03" db="EMBL/GenBank/DDBJ databases">
        <title>First draft genome of Liparis tanakae, snailfish: a comprehensive survey of snailfish specific genes.</title>
        <authorList>
            <person name="Kim W."/>
            <person name="Song I."/>
            <person name="Jeong J.-H."/>
            <person name="Kim D."/>
            <person name="Kim S."/>
            <person name="Ryu S."/>
            <person name="Song J.Y."/>
            <person name="Lee S.K."/>
        </authorList>
    </citation>
    <scope>NUCLEOTIDE SEQUENCE [LARGE SCALE GENOMIC DNA]</scope>
    <source>
        <tissue evidence="2">Muscle</tissue>
    </source>
</reference>
<feature type="compositionally biased region" description="Basic and acidic residues" evidence="1">
    <location>
        <begin position="38"/>
        <end position="47"/>
    </location>
</feature>
<dbReference type="AlphaFoldDB" id="A0A4Z2GLD0"/>